<dbReference type="RefSeq" id="WP_016646337.1">
    <property type="nucleotide sequence ID" value="NZ_KE340326.1"/>
</dbReference>
<dbReference type="HOGENOM" id="CLU_1552448_0_0_7"/>
<sequence>MTLEQEQHIEKLLKEWRDERHLSIESQRDGLMGNLCEEMAEYYRANGTYEQIDALCDIYVFCMNSLNISFIDLKNMLEPHLKALTINVEHRFFILSQIDKYYKVSKNIGIKNSYSETEFNKNLYILMRSVENEAVKLGYNFHECMLETVKEISSRTGHFDENIHKFVKSKNK</sequence>
<organism evidence="1 2">
    <name type="scientific">Campylobacter ureolyticus ACS-301-V-Sch3b</name>
    <dbReference type="NCBI Taxonomy" id="883165"/>
    <lineage>
        <taxon>Bacteria</taxon>
        <taxon>Pseudomonadati</taxon>
        <taxon>Campylobacterota</taxon>
        <taxon>Epsilonproteobacteria</taxon>
        <taxon>Campylobacterales</taxon>
        <taxon>Campylobacteraceae</taxon>
        <taxon>Campylobacter</taxon>
    </lineage>
</organism>
<proteinExistence type="predicted"/>
<protein>
    <submittedName>
        <fullName evidence="1">Uncharacterized protein</fullName>
    </submittedName>
</protein>
<keyword evidence="2" id="KW-1185">Reference proteome</keyword>
<dbReference type="AlphaFoldDB" id="S3YMW9"/>
<evidence type="ECO:0000313" key="2">
    <source>
        <dbReference type="Proteomes" id="UP000014539"/>
    </source>
</evidence>
<dbReference type="Proteomes" id="UP000014539">
    <property type="component" value="Unassembled WGS sequence"/>
</dbReference>
<evidence type="ECO:0000313" key="1">
    <source>
        <dbReference type="EMBL" id="EPH09845.1"/>
    </source>
</evidence>
<name>S3YMW9_9BACT</name>
<comment type="caution">
    <text evidence="1">The sequence shown here is derived from an EMBL/GenBank/DDBJ whole genome shotgun (WGS) entry which is preliminary data.</text>
</comment>
<dbReference type="EMBL" id="AGYD01000003">
    <property type="protein sequence ID" value="EPH09845.1"/>
    <property type="molecule type" value="Genomic_DNA"/>
</dbReference>
<accession>S3YMW9</accession>
<dbReference type="PATRIC" id="fig|883165.3.peg.490"/>
<reference evidence="1 2" key="1">
    <citation type="submission" date="2013-06" db="EMBL/GenBank/DDBJ databases">
        <title>The Genome Sequence of Campylobacter ureolyticus ACS-301-V-SCH3B.</title>
        <authorList>
            <consortium name="The Broad Institute Genomics Platform"/>
            <person name="Earl A."/>
            <person name="Ward D."/>
            <person name="Feldgarden M."/>
            <person name="Gevers D."/>
            <person name="Saerens B."/>
            <person name="Vaneechoutte M."/>
            <person name="Walker B."/>
            <person name="Young S."/>
            <person name="Zeng Q."/>
            <person name="Gargeya S."/>
            <person name="Fitzgerald M."/>
            <person name="Haas B."/>
            <person name="Abouelleil A."/>
            <person name="Allen A.W."/>
            <person name="Alvarado L."/>
            <person name="Arachchi H.M."/>
            <person name="Berlin A.M."/>
            <person name="Chapman S.B."/>
            <person name="Gainer-Dewar J."/>
            <person name="Goldberg J."/>
            <person name="Griggs A."/>
            <person name="Gujja S."/>
            <person name="Hansen M."/>
            <person name="Howarth C."/>
            <person name="Imamovic A."/>
            <person name="Ireland A."/>
            <person name="Larimer J."/>
            <person name="McCowan C."/>
            <person name="Murphy C."/>
            <person name="Pearson M."/>
            <person name="Poon T.W."/>
            <person name="Priest M."/>
            <person name="Roberts A."/>
            <person name="Saif S."/>
            <person name="Shea T."/>
            <person name="Sisk P."/>
            <person name="Sykes S."/>
            <person name="Wortman J."/>
            <person name="Nusbaum C."/>
            <person name="Birren B."/>
        </authorList>
    </citation>
    <scope>NUCLEOTIDE SEQUENCE [LARGE SCALE GENOMIC DNA]</scope>
    <source>
        <strain evidence="1 2">ACS-301-V-Sch3b</strain>
    </source>
</reference>
<gene>
    <name evidence="1" type="ORF">HMPREF9309_00482</name>
</gene>